<protein>
    <submittedName>
        <fullName evidence="1">Uncharacterized protein</fullName>
    </submittedName>
</protein>
<name>A0A8X7QSC3_BRACI</name>
<evidence type="ECO:0000313" key="2">
    <source>
        <dbReference type="Proteomes" id="UP000886595"/>
    </source>
</evidence>
<proteinExistence type="predicted"/>
<dbReference type="AlphaFoldDB" id="A0A8X7QSC3"/>
<reference evidence="1 2" key="1">
    <citation type="submission" date="2020-02" db="EMBL/GenBank/DDBJ databases">
        <authorList>
            <person name="Ma Q."/>
            <person name="Huang Y."/>
            <person name="Song X."/>
            <person name="Pei D."/>
        </authorList>
    </citation>
    <scope>NUCLEOTIDE SEQUENCE [LARGE SCALE GENOMIC DNA]</scope>
    <source>
        <strain evidence="1">Sxm20200214</strain>
        <tissue evidence="1">Leaf</tissue>
    </source>
</reference>
<accession>A0A8X7QSC3</accession>
<keyword evidence="2" id="KW-1185">Reference proteome</keyword>
<gene>
    <name evidence="1" type="ORF">Bca52824_058350</name>
</gene>
<sequence>MADNSNRDRISKVKATSDLFHAFVIGKEQVKFTDESPAFSSEGDEEENVDIIDETGSRYEAEHTHEGRVEFIMGEVLKGEQKMSVNFDVRLDSMYSNLNEKFEGFRAHLKKLDSQVVHYVGLVRREEVFFPRRTDTNPRHPVNVVTLRSGRQLTPHLRK</sequence>
<dbReference type="EMBL" id="JAAMPC010000012">
    <property type="protein sequence ID" value="KAG2275795.1"/>
    <property type="molecule type" value="Genomic_DNA"/>
</dbReference>
<comment type="caution">
    <text evidence="1">The sequence shown here is derived from an EMBL/GenBank/DDBJ whole genome shotgun (WGS) entry which is preliminary data.</text>
</comment>
<evidence type="ECO:0000313" key="1">
    <source>
        <dbReference type="EMBL" id="KAG2275795.1"/>
    </source>
</evidence>
<organism evidence="1 2">
    <name type="scientific">Brassica carinata</name>
    <name type="common">Ethiopian mustard</name>
    <name type="synonym">Abyssinian cabbage</name>
    <dbReference type="NCBI Taxonomy" id="52824"/>
    <lineage>
        <taxon>Eukaryota</taxon>
        <taxon>Viridiplantae</taxon>
        <taxon>Streptophyta</taxon>
        <taxon>Embryophyta</taxon>
        <taxon>Tracheophyta</taxon>
        <taxon>Spermatophyta</taxon>
        <taxon>Magnoliopsida</taxon>
        <taxon>eudicotyledons</taxon>
        <taxon>Gunneridae</taxon>
        <taxon>Pentapetalae</taxon>
        <taxon>rosids</taxon>
        <taxon>malvids</taxon>
        <taxon>Brassicales</taxon>
        <taxon>Brassicaceae</taxon>
        <taxon>Brassiceae</taxon>
        <taxon>Brassica</taxon>
    </lineage>
</organism>
<dbReference type="Proteomes" id="UP000886595">
    <property type="component" value="Unassembled WGS sequence"/>
</dbReference>
<dbReference type="OrthoDB" id="1113377at2759"/>